<reference evidence="3" key="1">
    <citation type="submission" date="2006-10" db="EMBL/GenBank/DDBJ databases">
        <authorList>
            <person name="Amadeo P."/>
            <person name="Zhao Q."/>
            <person name="Wortman J."/>
            <person name="Fraser-Liggett C."/>
            <person name="Carlton J."/>
        </authorList>
    </citation>
    <scope>NUCLEOTIDE SEQUENCE</scope>
    <source>
        <strain evidence="3">G3</strain>
    </source>
</reference>
<dbReference type="AlphaFoldDB" id="A2FJ86"/>
<keyword evidence="4" id="KW-1185">Reference proteome</keyword>
<proteinExistence type="predicted"/>
<dbReference type="InParanoid" id="A2FJ86"/>
<feature type="domain" description="VPS9" evidence="2">
    <location>
        <begin position="233"/>
        <end position="365"/>
    </location>
</feature>
<organism evidence="3 4">
    <name type="scientific">Trichomonas vaginalis (strain ATCC PRA-98 / G3)</name>
    <dbReference type="NCBI Taxonomy" id="412133"/>
    <lineage>
        <taxon>Eukaryota</taxon>
        <taxon>Metamonada</taxon>
        <taxon>Parabasalia</taxon>
        <taxon>Trichomonadida</taxon>
        <taxon>Trichomonadidae</taxon>
        <taxon>Trichomonas</taxon>
    </lineage>
</organism>
<dbReference type="Proteomes" id="UP000001542">
    <property type="component" value="Unassembled WGS sequence"/>
</dbReference>
<dbReference type="EMBL" id="DS113826">
    <property type="protein sequence ID" value="EAX95047.1"/>
    <property type="molecule type" value="Genomic_DNA"/>
</dbReference>
<feature type="region of interest" description="Disordered" evidence="1">
    <location>
        <begin position="359"/>
        <end position="391"/>
    </location>
</feature>
<dbReference type="OrthoDB" id="10498511at2759"/>
<dbReference type="KEGG" id="tva:4752791"/>
<protein>
    <recommendedName>
        <fullName evidence="2">VPS9 domain-containing protein</fullName>
    </recommendedName>
</protein>
<reference evidence="3" key="2">
    <citation type="journal article" date="2007" name="Science">
        <title>Draft genome sequence of the sexually transmitted pathogen Trichomonas vaginalis.</title>
        <authorList>
            <person name="Carlton J.M."/>
            <person name="Hirt R.P."/>
            <person name="Silva J.C."/>
            <person name="Delcher A.L."/>
            <person name="Schatz M."/>
            <person name="Zhao Q."/>
            <person name="Wortman J.R."/>
            <person name="Bidwell S.L."/>
            <person name="Alsmark U.C.M."/>
            <person name="Besteiro S."/>
            <person name="Sicheritz-Ponten T."/>
            <person name="Noel C.J."/>
            <person name="Dacks J.B."/>
            <person name="Foster P.G."/>
            <person name="Simillion C."/>
            <person name="Van de Peer Y."/>
            <person name="Miranda-Saavedra D."/>
            <person name="Barton G.J."/>
            <person name="Westrop G.D."/>
            <person name="Mueller S."/>
            <person name="Dessi D."/>
            <person name="Fiori P.L."/>
            <person name="Ren Q."/>
            <person name="Paulsen I."/>
            <person name="Zhang H."/>
            <person name="Bastida-Corcuera F.D."/>
            <person name="Simoes-Barbosa A."/>
            <person name="Brown M.T."/>
            <person name="Hayes R.D."/>
            <person name="Mukherjee M."/>
            <person name="Okumura C.Y."/>
            <person name="Schneider R."/>
            <person name="Smith A.J."/>
            <person name="Vanacova S."/>
            <person name="Villalvazo M."/>
            <person name="Haas B.J."/>
            <person name="Pertea M."/>
            <person name="Feldblyum T.V."/>
            <person name="Utterback T.R."/>
            <person name="Shu C.L."/>
            <person name="Osoegawa K."/>
            <person name="de Jong P.J."/>
            <person name="Hrdy I."/>
            <person name="Horvathova L."/>
            <person name="Zubacova Z."/>
            <person name="Dolezal P."/>
            <person name="Malik S.B."/>
            <person name="Logsdon J.M. Jr."/>
            <person name="Henze K."/>
            <person name="Gupta A."/>
            <person name="Wang C.C."/>
            <person name="Dunne R.L."/>
            <person name="Upcroft J.A."/>
            <person name="Upcroft P."/>
            <person name="White O."/>
            <person name="Salzberg S.L."/>
            <person name="Tang P."/>
            <person name="Chiu C.-H."/>
            <person name="Lee Y.-S."/>
            <person name="Embley T.M."/>
            <person name="Coombs G.H."/>
            <person name="Mottram J.C."/>
            <person name="Tachezy J."/>
            <person name="Fraser-Liggett C.M."/>
            <person name="Johnson P.J."/>
        </authorList>
    </citation>
    <scope>NUCLEOTIDE SEQUENCE [LARGE SCALE GENOMIC DNA]</scope>
    <source>
        <strain evidence="3">G3</strain>
    </source>
</reference>
<dbReference type="InterPro" id="IPR003123">
    <property type="entry name" value="VPS9"/>
</dbReference>
<gene>
    <name evidence="3" type="ORF">TVAG_034760</name>
</gene>
<dbReference type="SUPFAM" id="SSF109993">
    <property type="entry name" value="VPS9 domain"/>
    <property type="match status" value="1"/>
</dbReference>
<dbReference type="Gene3D" id="1.20.1050.80">
    <property type="entry name" value="VPS9 domain"/>
    <property type="match status" value="1"/>
</dbReference>
<evidence type="ECO:0000256" key="1">
    <source>
        <dbReference type="SAM" id="MobiDB-lite"/>
    </source>
</evidence>
<name>A2FJ86_TRIV3</name>
<dbReference type="InterPro" id="IPR037191">
    <property type="entry name" value="VPS9_dom_sf"/>
</dbReference>
<evidence type="ECO:0000313" key="4">
    <source>
        <dbReference type="Proteomes" id="UP000001542"/>
    </source>
</evidence>
<evidence type="ECO:0000259" key="2">
    <source>
        <dbReference type="PROSITE" id="PS51205"/>
    </source>
</evidence>
<dbReference type="VEuPathDB" id="TrichDB:TVAGG3_0440840"/>
<dbReference type="VEuPathDB" id="TrichDB:TVAG_034760"/>
<accession>A2FJ86</accession>
<sequence length="403" mass="46064">MQNWSLDDHPTLVHFRKKMDTIPVKSNYFYHLFLTPPYAMPVKGKTAFDYLFYTIEPDKTTLISGNNPSMKLKLEDNKIITLSGFKKKFAIPIILTTYCTSMNGLCFNIHEIENDIFDISRPIHPLYLKVLECYDDSDKSKMFIERTFENVPAVINLYNAICNAIERMEITPENRRDLMQRLQVSIEQLAAEIFKCPDTEMLPVAGKQKLNYLVYNALTSKTHFHFIMAYSKEFAQQDIAARKNMYSYLSQSKADEKKMTEAATRYLSRIFSLKSPLAQIERVAQFFEAIVALLPGTEIAADDILPAICSAMICDQSFSTQVVSFFTYLQEIWPSSGFDERLTYILTTCSIAATHLSFPPQEKKDHPGSLAPSSSNEFTPQPEARKSSDQDTINMLEDLLANL</sequence>
<dbReference type="PROSITE" id="PS51205">
    <property type="entry name" value="VPS9"/>
    <property type="match status" value="1"/>
</dbReference>
<evidence type="ECO:0000313" key="3">
    <source>
        <dbReference type="EMBL" id="EAX95047.1"/>
    </source>
</evidence>
<dbReference type="RefSeq" id="XP_001307977.1">
    <property type="nucleotide sequence ID" value="XM_001307976.1"/>
</dbReference>
<dbReference type="SMR" id="A2FJ86"/>